<protein>
    <submittedName>
        <fullName evidence="3">Uncharacterized protein LOC127751032</fullName>
    </submittedName>
</protein>
<evidence type="ECO:0000313" key="3">
    <source>
        <dbReference type="RefSeq" id="XP_052129884.1"/>
    </source>
</evidence>
<dbReference type="InterPro" id="IPR032675">
    <property type="entry name" value="LRR_dom_sf"/>
</dbReference>
<dbReference type="AlphaFoldDB" id="A0A9C6XSR0"/>
<dbReference type="PROSITE" id="PS50181">
    <property type="entry name" value="FBOX"/>
    <property type="match status" value="1"/>
</dbReference>
<evidence type="ECO:0000259" key="1">
    <source>
        <dbReference type="PROSITE" id="PS50181"/>
    </source>
</evidence>
<sequence length="292" mass="32485">MEHLPDDVLAMVMQYLGVHDLLACRLVSKRVGALALHPDAWRHRRLGLGSARDFDINFDDNRCLCPVLRLAPCVAVLARYLTRRHLPCRLADDSMRCAAEEIWINVRKDISSDVFELIRRQGELGRLKVISMNLIGDAPVAAAMEAVLSVKGLKGLKVMTIRLPGRELDEIPAMATPSLHTLKHFDFRLGPESERFVNSILSEHATTIEKVALDGYLSSDLSLTSTAPLLATMTRLRELRCPALPGLEAVAACESLRTLRLSVCSETLSYDEYKLSHKHDSPILVLFVTASH</sequence>
<proteinExistence type="predicted"/>
<dbReference type="SMART" id="SM00256">
    <property type="entry name" value="FBOX"/>
    <property type="match status" value="1"/>
</dbReference>
<organism evidence="2 3">
    <name type="scientific">Frankliniella occidentalis</name>
    <name type="common">Western flower thrips</name>
    <name type="synonym">Euthrips occidentalis</name>
    <dbReference type="NCBI Taxonomy" id="133901"/>
    <lineage>
        <taxon>Eukaryota</taxon>
        <taxon>Metazoa</taxon>
        <taxon>Ecdysozoa</taxon>
        <taxon>Arthropoda</taxon>
        <taxon>Hexapoda</taxon>
        <taxon>Insecta</taxon>
        <taxon>Pterygota</taxon>
        <taxon>Neoptera</taxon>
        <taxon>Paraneoptera</taxon>
        <taxon>Thysanoptera</taxon>
        <taxon>Terebrantia</taxon>
        <taxon>Thripoidea</taxon>
        <taxon>Thripidae</taxon>
        <taxon>Frankliniella</taxon>
    </lineage>
</organism>
<accession>A0A9C6XSR0</accession>
<dbReference type="KEGG" id="foc:127751032"/>
<dbReference type="InterPro" id="IPR001810">
    <property type="entry name" value="F-box_dom"/>
</dbReference>
<feature type="domain" description="F-box" evidence="1">
    <location>
        <begin position="1"/>
        <end position="44"/>
    </location>
</feature>
<reference evidence="3" key="1">
    <citation type="submission" date="2025-08" db="UniProtKB">
        <authorList>
            <consortium name="RefSeq"/>
        </authorList>
    </citation>
    <scope>IDENTIFICATION</scope>
    <source>
        <tissue evidence="3">Whole organism</tissue>
    </source>
</reference>
<dbReference type="SUPFAM" id="SSF81383">
    <property type="entry name" value="F-box domain"/>
    <property type="match status" value="1"/>
</dbReference>
<dbReference type="Proteomes" id="UP000504606">
    <property type="component" value="Unplaced"/>
</dbReference>
<dbReference type="Pfam" id="PF12937">
    <property type="entry name" value="F-box-like"/>
    <property type="match status" value="1"/>
</dbReference>
<dbReference type="Gene3D" id="3.80.10.10">
    <property type="entry name" value="Ribonuclease Inhibitor"/>
    <property type="match status" value="1"/>
</dbReference>
<dbReference type="GeneID" id="127751032"/>
<dbReference type="RefSeq" id="XP_052129884.1">
    <property type="nucleotide sequence ID" value="XM_052273924.1"/>
</dbReference>
<dbReference type="CDD" id="cd09917">
    <property type="entry name" value="F-box_SF"/>
    <property type="match status" value="1"/>
</dbReference>
<evidence type="ECO:0000313" key="2">
    <source>
        <dbReference type="Proteomes" id="UP000504606"/>
    </source>
</evidence>
<dbReference type="InterPro" id="IPR036047">
    <property type="entry name" value="F-box-like_dom_sf"/>
</dbReference>
<keyword evidence="2" id="KW-1185">Reference proteome</keyword>
<name>A0A9C6XSR0_FRAOC</name>
<gene>
    <name evidence="3" type="primary">LOC127751032</name>
</gene>